<reference evidence="3 4" key="1">
    <citation type="submission" date="2014-04" db="EMBL/GenBank/DDBJ databases">
        <authorList>
            <consortium name="DOE Joint Genome Institute"/>
            <person name="Kuo A."/>
            <person name="Kohler A."/>
            <person name="Nagy L.G."/>
            <person name="Floudas D."/>
            <person name="Copeland A."/>
            <person name="Barry K.W."/>
            <person name="Cichocki N."/>
            <person name="Veneault-Fourrey C."/>
            <person name="LaButti K."/>
            <person name="Lindquist E.A."/>
            <person name="Lipzen A."/>
            <person name="Lundell T."/>
            <person name="Morin E."/>
            <person name="Murat C."/>
            <person name="Sun H."/>
            <person name="Tunlid A."/>
            <person name="Henrissat B."/>
            <person name="Grigoriev I.V."/>
            <person name="Hibbett D.S."/>
            <person name="Martin F."/>
            <person name="Nordberg H.P."/>
            <person name="Cantor M.N."/>
            <person name="Hua S.X."/>
        </authorList>
    </citation>
    <scope>NUCLEOTIDE SEQUENCE [LARGE SCALE GENOMIC DNA]</scope>
    <source>
        <strain evidence="3 4">Foug A</strain>
    </source>
</reference>
<dbReference type="InParanoid" id="A0A0C3DMB4"/>
<evidence type="ECO:0000313" key="3">
    <source>
        <dbReference type="EMBL" id="KIM61800.1"/>
    </source>
</evidence>
<accession>A0A0C3DMB4</accession>
<sequence length="147" mass="14475">MKFTTVVVAGILAFASQTFASPTEVIGAPGVVLIDTPPTAEPGTSPFPSSLMFDTTAPSSFVSAVSSYISSESVAVTSLLSSLLSPTPAPSSPVTTATSPSTTVPTATTTATSTLSSTSTGAADRGRSLVSMSIVASVILGTVVASL</sequence>
<proteinExistence type="predicted"/>
<feature type="region of interest" description="Disordered" evidence="1">
    <location>
        <begin position="86"/>
        <end position="123"/>
    </location>
</feature>
<name>A0A0C3DMB4_9AGAM</name>
<organism evidence="3 4">
    <name type="scientific">Scleroderma citrinum Foug A</name>
    <dbReference type="NCBI Taxonomy" id="1036808"/>
    <lineage>
        <taxon>Eukaryota</taxon>
        <taxon>Fungi</taxon>
        <taxon>Dikarya</taxon>
        <taxon>Basidiomycota</taxon>
        <taxon>Agaricomycotina</taxon>
        <taxon>Agaricomycetes</taxon>
        <taxon>Agaricomycetidae</taxon>
        <taxon>Boletales</taxon>
        <taxon>Sclerodermatineae</taxon>
        <taxon>Sclerodermataceae</taxon>
        <taxon>Scleroderma</taxon>
    </lineage>
</organism>
<gene>
    <name evidence="3" type="ORF">SCLCIDRAFT_1215632</name>
</gene>
<feature type="chain" id="PRO_5002173805" description="REJ domain-containing protein" evidence="2">
    <location>
        <begin position="21"/>
        <end position="147"/>
    </location>
</feature>
<reference evidence="4" key="2">
    <citation type="submission" date="2015-01" db="EMBL/GenBank/DDBJ databases">
        <title>Evolutionary Origins and Diversification of the Mycorrhizal Mutualists.</title>
        <authorList>
            <consortium name="DOE Joint Genome Institute"/>
            <consortium name="Mycorrhizal Genomics Consortium"/>
            <person name="Kohler A."/>
            <person name="Kuo A."/>
            <person name="Nagy L.G."/>
            <person name="Floudas D."/>
            <person name="Copeland A."/>
            <person name="Barry K.W."/>
            <person name="Cichocki N."/>
            <person name="Veneault-Fourrey C."/>
            <person name="LaButti K."/>
            <person name="Lindquist E.A."/>
            <person name="Lipzen A."/>
            <person name="Lundell T."/>
            <person name="Morin E."/>
            <person name="Murat C."/>
            <person name="Riley R."/>
            <person name="Ohm R."/>
            <person name="Sun H."/>
            <person name="Tunlid A."/>
            <person name="Henrissat B."/>
            <person name="Grigoriev I.V."/>
            <person name="Hibbett D.S."/>
            <person name="Martin F."/>
        </authorList>
    </citation>
    <scope>NUCLEOTIDE SEQUENCE [LARGE SCALE GENOMIC DNA]</scope>
    <source>
        <strain evidence="4">Foug A</strain>
    </source>
</reference>
<keyword evidence="2" id="KW-0732">Signal</keyword>
<dbReference type="AlphaFoldDB" id="A0A0C3DMB4"/>
<protein>
    <recommendedName>
        <fullName evidence="5">REJ domain-containing protein</fullName>
    </recommendedName>
</protein>
<feature type="signal peptide" evidence="2">
    <location>
        <begin position="1"/>
        <end position="20"/>
    </location>
</feature>
<feature type="compositionally biased region" description="Low complexity" evidence="1">
    <location>
        <begin position="86"/>
        <end position="120"/>
    </location>
</feature>
<dbReference type="EMBL" id="KN822047">
    <property type="protein sequence ID" value="KIM61800.1"/>
    <property type="molecule type" value="Genomic_DNA"/>
</dbReference>
<keyword evidence="4" id="KW-1185">Reference proteome</keyword>
<dbReference type="Proteomes" id="UP000053989">
    <property type="component" value="Unassembled WGS sequence"/>
</dbReference>
<evidence type="ECO:0000256" key="2">
    <source>
        <dbReference type="SAM" id="SignalP"/>
    </source>
</evidence>
<evidence type="ECO:0000256" key="1">
    <source>
        <dbReference type="SAM" id="MobiDB-lite"/>
    </source>
</evidence>
<dbReference type="HOGENOM" id="CLU_1769213_0_0_1"/>
<evidence type="ECO:0008006" key="5">
    <source>
        <dbReference type="Google" id="ProtNLM"/>
    </source>
</evidence>
<evidence type="ECO:0000313" key="4">
    <source>
        <dbReference type="Proteomes" id="UP000053989"/>
    </source>
</evidence>